<keyword evidence="2" id="KW-0472">Membrane</keyword>
<feature type="transmembrane region" description="Helical" evidence="2">
    <location>
        <begin position="76"/>
        <end position="97"/>
    </location>
</feature>
<keyword evidence="2" id="KW-0812">Transmembrane</keyword>
<protein>
    <submittedName>
        <fullName evidence="4">Tripartite tricarboxylate transporter TctB family protein</fullName>
    </submittedName>
</protein>
<evidence type="ECO:0000259" key="3">
    <source>
        <dbReference type="Pfam" id="PF07331"/>
    </source>
</evidence>
<dbReference type="Proteomes" id="UP000613011">
    <property type="component" value="Unassembled WGS sequence"/>
</dbReference>
<keyword evidence="2" id="KW-1133">Transmembrane helix</keyword>
<feature type="transmembrane region" description="Helical" evidence="2">
    <location>
        <begin position="150"/>
        <end position="181"/>
    </location>
</feature>
<dbReference type="AlphaFoldDB" id="A0A936ZIZ5"/>
<proteinExistence type="predicted"/>
<dbReference type="Pfam" id="PF07331">
    <property type="entry name" value="TctB"/>
    <property type="match status" value="1"/>
</dbReference>
<dbReference type="EMBL" id="JAEQNA010000004">
    <property type="protein sequence ID" value="MBL0421078.1"/>
    <property type="molecule type" value="Genomic_DNA"/>
</dbReference>
<dbReference type="InterPro" id="IPR009936">
    <property type="entry name" value="DUF1468"/>
</dbReference>
<sequence>MTNSPACGPPWSRPGWFDHPRTPSASSPQGAPPAVRQSRFRGGPGWACRGAAARAVGCAASWRTQVKSAASHPAQVAVAAGVVLLGLALGGGAVGIPSAAGYGGVGPNFLPWLVAIALTGCGLLMLREALTGGFRQLPEDDAPQPAWWPGLVWVSAGLLANAALITTIGFILSCGLCYLLAVQGLRRAAGQPVGPRTLAVDAVSGITIAAPVFWAFTQFLGINLPGLTSTGWL</sequence>
<comment type="caution">
    <text evidence="4">The sequence shown here is derived from an EMBL/GenBank/DDBJ whole genome shotgun (WGS) entry which is preliminary data.</text>
</comment>
<reference evidence="4" key="1">
    <citation type="submission" date="2021-01" db="EMBL/GenBank/DDBJ databases">
        <title>Ramlibacter sp. strain AW1 16S ribosomal RNA gene Genome sequencing and assembly.</title>
        <authorList>
            <person name="Kang M."/>
        </authorList>
    </citation>
    <scope>NUCLEOTIDE SEQUENCE</scope>
    <source>
        <strain evidence="4">AW1</strain>
    </source>
</reference>
<evidence type="ECO:0000313" key="4">
    <source>
        <dbReference type="EMBL" id="MBL0421078.1"/>
    </source>
</evidence>
<feature type="region of interest" description="Disordered" evidence="1">
    <location>
        <begin position="1"/>
        <end position="38"/>
    </location>
</feature>
<keyword evidence="5" id="KW-1185">Reference proteome</keyword>
<name>A0A936ZIZ5_9BURK</name>
<accession>A0A936ZIZ5</accession>
<feature type="transmembrane region" description="Helical" evidence="2">
    <location>
        <begin position="202"/>
        <end position="224"/>
    </location>
</feature>
<feature type="compositionally biased region" description="Low complexity" evidence="1">
    <location>
        <begin position="23"/>
        <end position="34"/>
    </location>
</feature>
<gene>
    <name evidence="4" type="ORF">JI739_12035</name>
</gene>
<organism evidence="4 5">
    <name type="scientific">Ramlibacter aurantiacus</name>
    <dbReference type="NCBI Taxonomy" id="2801330"/>
    <lineage>
        <taxon>Bacteria</taxon>
        <taxon>Pseudomonadati</taxon>
        <taxon>Pseudomonadota</taxon>
        <taxon>Betaproteobacteria</taxon>
        <taxon>Burkholderiales</taxon>
        <taxon>Comamonadaceae</taxon>
        <taxon>Ramlibacter</taxon>
    </lineage>
</organism>
<feature type="domain" description="DUF1468" evidence="3">
    <location>
        <begin position="79"/>
        <end position="225"/>
    </location>
</feature>
<evidence type="ECO:0000256" key="1">
    <source>
        <dbReference type="SAM" id="MobiDB-lite"/>
    </source>
</evidence>
<feature type="transmembrane region" description="Helical" evidence="2">
    <location>
        <begin position="109"/>
        <end position="130"/>
    </location>
</feature>
<evidence type="ECO:0000256" key="2">
    <source>
        <dbReference type="SAM" id="Phobius"/>
    </source>
</evidence>
<evidence type="ECO:0000313" key="5">
    <source>
        <dbReference type="Proteomes" id="UP000613011"/>
    </source>
</evidence>